<evidence type="ECO:0000313" key="3">
    <source>
        <dbReference type="Proteomes" id="UP000837801"/>
    </source>
</evidence>
<keyword evidence="1" id="KW-0472">Membrane</keyword>
<protein>
    <submittedName>
        <fullName evidence="2">Uncharacterized protein</fullName>
    </submittedName>
</protein>
<dbReference type="AlphaFoldDB" id="A0A9P0QME1"/>
<keyword evidence="3" id="KW-1185">Reference proteome</keyword>
<keyword evidence="1" id="KW-1133">Transmembrane helix</keyword>
<evidence type="ECO:0000256" key="1">
    <source>
        <dbReference type="SAM" id="Phobius"/>
    </source>
</evidence>
<gene>
    <name evidence="2" type="ORF">CLIB1423_03S04808</name>
</gene>
<organism evidence="2 3">
    <name type="scientific">[Candida] railenensis</name>
    <dbReference type="NCBI Taxonomy" id="45579"/>
    <lineage>
        <taxon>Eukaryota</taxon>
        <taxon>Fungi</taxon>
        <taxon>Dikarya</taxon>
        <taxon>Ascomycota</taxon>
        <taxon>Saccharomycotina</taxon>
        <taxon>Pichiomycetes</taxon>
        <taxon>Debaryomycetaceae</taxon>
        <taxon>Kurtzmaniella</taxon>
    </lineage>
</organism>
<sequence>METRKGVIVKLAILGSLSIGIFVVGKRHISHNKENRHLQETDAITDTKEFESNPLRPGFPLQETAQRESKYVGAGSAYASRKKGDKFTMFNIFDKGE</sequence>
<evidence type="ECO:0000313" key="2">
    <source>
        <dbReference type="EMBL" id="CAH2351371.1"/>
    </source>
</evidence>
<feature type="transmembrane region" description="Helical" evidence="1">
    <location>
        <begin position="6"/>
        <end position="25"/>
    </location>
</feature>
<accession>A0A9P0QME1</accession>
<dbReference type="Proteomes" id="UP000837801">
    <property type="component" value="Unassembled WGS sequence"/>
</dbReference>
<name>A0A9P0QME1_9ASCO</name>
<proteinExistence type="predicted"/>
<comment type="caution">
    <text evidence="2">The sequence shown here is derived from an EMBL/GenBank/DDBJ whole genome shotgun (WGS) entry which is preliminary data.</text>
</comment>
<keyword evidence="1" id="KW-0812">Transmembrane</keyword>
<dbReference type="OrthoDB" id="3999982at2759"/>
<reference evidence="2" key="1">
    <citation type="submission" date="2022-03" db="EMBL/GenBank/DDBJ databases">
        <authorList>
            <person name="Legras J.-L."/>
            <person name="Devillers H."/>
            <person name="Grondin C."/>
        </authorList>
    </citation>
    <scope>NUCLEOTIDE SEQUENCE</scope>
    <source>
        <strain evidence="2">CLIB 1423</strain>
    </source>
</reference>
<dbReference type="EMBL" id="CAKXYY010000003">
    <property type="protein sequence ID" value="CAH2351371.1"/>
    <property type="molecule type" value="Genomic_DNA"/>
</dbReference>